<keyword evidence="2" id="KW-1185">Reference proteome</keyword>
<accession>A0A4Y2TZR3</accession>
<name>A0A4Y2TZR3_ARAVE</name>
<evidence type="ECO:0000313" key="2">
    <source>
        <dbReference type="Proteomes" id="UP000499080"/>
    </source>
</evidence>
<protein>
    <submittedName>
        <fullName evidence="1">Uncharacterized protein</fullName>
    </submittedName>
</protein>
<proteinExistence type="predicted"/>
<organism evidence="1 2">
    <name type="scientific">Araneus ventricosus</name>
    <name type="common">Orbweaver spider</name>
    <name type="synonym">Epeira ventricosa</name>
    <dbReference type="NCBI Taxonomy" id="182803"/>
    <lineage>
        <taxon>Eukaryota</taxon>
        <taxon>Metazoa</taxon>
        <taxon>Ecdysozoa</taxon>
        <taxon>Arthropoda</taxon>
        <taxon>Chelicerata</taxon>
        <taxon>Arachnida</taxon>
        <taxon>Araneae</taxon>
        <taxon>Araneomorphae</taxon>
        <taxon>Entelegynae</taxon>
        <taxon>Araneoidea</taxon>
        <taxon>Araneidae</taxon>
        <taxon>Araneus</taxon>
    </lineage>
</organism>
<gene>
    <name evidence="1" type="ORF">AVEN_252627_1</name>
</gene>
<dbReference type="EMBL" id="BGPR01032540">
    <property type="protein sequence ID" value="GBO06118.1"/>
    <property type="molecule type" value="Genomic_DNA"/>
</dbReference>
<comment type="caution">
    <text evidence="1">The sequence shown here is derived from an EMBL/GenBank/DDBJ whole genome shotgun (WGS) entry which is preliminary data.</text>
</comment>
<dbReference type="AlphaFoldDB" id="A0A4Y2TZR3"/>
<reference evidence="1 2" key="1">
    <citation type="journal article" date="2019" name="Sci. Rep.">
        <title>Orb-weaving spider Araneus ventricosus genome elucidates the spidroin gene catalogue.</title>
        <authorList>
            <person name="Kono N."/>
            <person name="Nakamura H."/>
            <person name="Ohtoshi R."/>
            <person name="Moran D.A.P."/>
            <person name="Shinohara A."/>
            <person name="Yoshida Y."/>
            <person name="Fujiwara M."/>
            <person name="Mori M."/>
            <person name="Tomita M."/>
            <person name="Arakawa K."/>
        </authorList>
    </citation>
    <scope>NUCLEOTIDE SEQUENCE [LARGE SCALE GENOMIC DNA]</scope>
</reference>
<sequence length="176" mass="20706">MLQFKIVRTFPTHTIILKEPDKEILFRKRHEALRNRLSLHLPILIYVGRQPSQPICEDIHSKTNILPTACNVHLKRHLQLNQEINQNELSSEWEKTSLTFYKDLIIQSCSSHSYQQWFVFHNIPPALAVVNLNHLPLQRGQRMELYTKLSALAEQSICGLYLTKYSPLRFNNYKVD</sequence>
<evidence type="ECO:0000313" key="1">
    <source>
        <dbReference type="EMBL" id="GBO06118.1"/>
    </source>
</evidence>
<dbReference type="Proteomes" id="UP000499080">
    <property type="component" value="Unassembled WGS sequence"/>
</dbReference>